<sequence length="329" mass="36149">MSVPTKVLLTGLSGKLPAKIDFFVCCASYERRSTCAALNVPPDRVSVPLVCFNDDFEDSVRENRAAITDHFGPKSRTVALRQSDPMLGLDRLQEALSGLIGGDPKTVVIDTTTFTHEGLLILLRLLASCLRASDAVHIVYTPASDYALGSEAAEKWLSRGLKEIRSVLGFPGRMVPARNLHLIVLVGFEVERARMLIDACEPDIVSLGSGRDATDAGKTHLPRNTESLRALSVLYPDFLKFEFSSVDPSETEEVLSRQVDLYPGRNTIIAPMNTKLSTIGTALLAMKRRDIQLCYAPAITYNTPAYSSPCDFCYTTQLEIPRFDVSKTD</sequence>
<keyword evidence="2" id="KW-1185">Reference proteome</keyword>
<dbReference type="RefSeq" id="WP_188107596.1">
    <property type="nucleotide sequence ID" value="NZ_JAANIH010000084.1"/>
</dbReference>
<dbReference type="Proteomes" id="UP000639516">
    <property type="component" value="Unassembled WGS sequence"/>
</dbReference>
<evidence type="ECO:0000313" key="2">
    <source>
        <dbReference type="Proteomes" id="UP000639516"/>
    </source>
</evidence>
<reference evidence="1 2" key="1">
    <citation type="journal article" date="2020" name="Arch. Microbiol.">
        <title>Bradyrhizobium campsiandrae sp. nov., a nitrogen-fixing bacterial strain isolated from a native leguminous tree from the Amazon adapted to flooded conditions.</title>
        <authorList>
            <person name="Cabral Michel D."/>
            <person name="Martins da Costa E."/>
            <person name="Azarias Guimaraes A."/>
            <person name="Soares de Carvalho T."/>
            <person name="Santos de Castro Caputo P."/>
            <person name="Willems A."/>
            <person name="de Souza Moreira F.M."/>
        </authorList>
    </citation>
    <scope>NUCLEOTIDE SEQUENCE [LARGE SCALE GENOMIC DNA]</scope>
    <source>
        <strain evidence="2">INPA 384B</strain>
    </source>
</reference>
<gene>
    <name evidence="1" type="ORF">HA482_35820</name>
</gene>
<accession>A0ABR7UHI7</accession>
<comment type="caution">
    <text evidence="1">The sequence shown here is derived from an EMBL/GenBank/DDBJ whole genome shotgun (WGS) entry which is preliminary data.</text>
</comment>
<evidence type="ECO:0000313" key="1">
    <source>
        <dbReference type="EMBL" id="MBC9983561.1"/>
    </source>
</evidence>
<name>A0ABR7UHI7_9BRAD</name>
<dbReference type="EMBL" id="JAATTO010000073">
    <property type="protein sequence ID" value="MBC9983561.1"/>
    <property type="molecule type" value="Genomic_DNA"/>
</dbReference>
<protein>
    <submittedName>
        <fullName evidence="1">Uncharacterized protein</fullName>
    </submittedName>
</protein>
<organism evidence="1 2">
    <name type="scientific">Bradyrhizobium campsiandrae</name>
    <dbReference type="NCBI Taxonomy" id="1729892"/>
    <lineage>
        <taxon>Bacteria</taxon>
        <taxon>Pseudomonadati</taxon>
        <taxon>Pseudomonadota</taxon>
        <taxon>Alphaproteobacteria</taxon>
        <taxon>Hyphomicrobiales</taxon>
        <taxon>Nitrobacteraceae</taxon>
        <taxon>Bradyrhizobium</taxon>
    </lineage>
</organism>
<proteinExistence type="predicted"/>